<dbReference type="EMBL" id="MT143932">
    <property type="protein sequence ID" value="QJH92936.1"/>
    <property type="molecule type" value="Genomic_DNA"/>
</dbReference>
<evidence type="ECO:0000313" key="2">
    <source>
        <dbReference type="EMBL" id="QJH92936.1"/>
    </source>
</evidence>
<sequence length="118" mass="13560">MTKAPSKLTEAKAPSIKLSEALKCPLSCAKLVDKYRRPLTSENFEAQYVVLSDMAIKAKEKGDFNEYTKARSEQDCLRKWQLECVPQIKGEEREVARTRARLEKEAKELGIKPRKEKM</sequence>
<dbReference type="AlphaFoldDB" id="A0A6M3M3Z2"/>
<gene>
    <name evidence="2" type="ORF">MM171A02238_0011</name>
    <name evidence="1" type="ORF">MM171B01273_0003</name>
</gene>
<name>A0A6M3M3Z2_9ZZZZ</name>
<evidence type="ECO:0000313" key="1">
    <source>
        <dbReference type="EMBL" id="QJB02427.1"/>
    </source>
</evidence>
<dbReference type="EMBL" id="MT143783">
    <property type="protein sequence ID" value="QJB02427.1"/>
    <property type="molecule type" value="Genomic_DNA"/>
</dbReference>
<organism evidence="1">
    <name type="scientific">viral metagenome</name>
    <dbReference type="NCBI Taxonomy" id="1070528"/>
    <lineage>
        <taxon>unclassified sequences</taxon>
        <taxon>metagenomes</taxon>
        <taxon>organismal metagenomes</taxon>
    </lineage>
</organism>
<proteinExistence type="predicted"/>
<protein>
    <submittedName>
        <fullName evidence="1">Uncharacterized protein</fullName>
    </submittedName>
</protein>
<reference evidence="1" key="1">
    <citation type="submission" date="2020-03" db="EMBL/GenBank/DDBJ databases">
        <title>The deep terrestrial virosphere.</title>
        <authorList>
            <person name="Holmfeldt K."/>
            <person name="Nilsson E."/>
            <person name="Simone D."/>
            <person name="Lopez-Fernandez M."/>
            <person name="Wu X."/>
            <person name="de Brujin I."/>
            <person name="Lundin D."/>
            <person name="Andersson A."/>
            <person name="Bertilsson S."/>
            <person name="Dopson M."/>
        </authorList>
    </citation>
    <scope>NUCLEOTIDE SEQUENCE</scope>
    <source>
        <strain evidence="2">MM171A02238</strain>
        <strain evidence="1">MM171B01273</strain>
    </source>
</reference>
<accession>A0A6M3M3Z2</accession>